<evidence type="ECO:0000313" key="3">
    <source>
        <dbReference type="Proteomes" id="UP000321580"/>
    </source>
</evidence>
<feature type="signal peptide" evidence="1">
    <location>
        <begin position="1"/>
        <end position="18"/>
    </location>
</feature>
<proteinExistence type="predicted"/>
<dbReference type="NCBIfam" id="TIGR03523">
    <property type="entry name" value="GldN"/>
    <property type="match status" value="1"/>
</dbReference>
<evidence type="ECO:0000313" key="2">
    <source>
        <dbReference type="EMBL" id="TXB67561.1"/>
    </source>
</evidence>
<reference evidence="2 3" key="1">
    <citation type="submission" date="2019-08" db="EMBL/GenBank/DDBJ databases">
        <title>Genome of Phaeodactylibacter luteus.</title>
        <authorList>
            <person name="Bowman J.P."/>
        </authorList>
    </citation>
    <scope>NUCLEOTIDE SEQUENCE [LARGE SCALE GENOMIC DNA]</scope>
    <source>
        <strain evidence="2 3">KCTC 42180</strain>
    </source>
</reference>
<protein>
    <submittedName>
        <fullName evidence="2">Gliding motility protein GldN</fullName>
    </submittedName>
</protein>
<dbReference type="OrthoDB" id="1141916at2"/>
<gene>
    <name evidence="2" type="primary">gldN</name>
    <name evidence="2" type="ORF">FRY97_03985</name>
</gene>
<dbReference type="RefSeq" id="WP_147166142.1">
    <property type="nucleotide sequence ID" value="NZ_VOOR01000006.1"/>
</dbReference>
<evidence type="ECO:0000256" key="1">
    <source>
        <dbReference type="SAM" id="SignalP"/>
    </source>
</evidence>
<dbReference type="InterPro" id="IPR019847">
    <property type="entry name" value="Gliding_motility_assoc_GldN"/>
</dbReference>
<feature type="chain" id="PRO_5022764621" evidence="1">
    <location>
        <begin position="19"/>
        <end position="270"/>
    </location>
</feature>
<keyword evidence="1" id="KW-0732">Signal</keyword>
<dbReference type="AlphaFoldDB" id="A0A5C6RZ54"/>
<comment type="caution">
    <text evidence="2">The sequence shown here is derived from an EMBL/GenBank/DDBJ whole genome shotgun (WGS) entry which is preliminary data.</text>
</comment>
<dbReference type="Proteomes" id="UP000321580">
    <property type="component" value="Unassembled WGS sequence"/>
</dbReference>
<dbReference type="Pfam" id="PF19841">
    <property type="entry name" value="GldN"/>
    <property type="match status" value="1"/>
</dbReference>
<keyword evidence="3" id="KW-1185">Reference proteome</keyword>
<sequence>MKYWLLLLWPLATLQAYAQPEQMPLDDITSRRLQAEERQLPYPPVREADILWEQRVWRTIDTREKINLPFRYPEAPLVSILLEAIEAGELRAFSPASESFAVLMEAEELQQLLYREDTIPVYDFDLGREVYQVVQDDFDPASVVRYRLKEQWYFDSRSSSLQVRILGIAPIVEDRDEQGHVRFEQPLFWVYFPEARQILHRMPMPQDGTYHSPMSWADLFEMRKFASHVIKVSNIQDARLEALYTGRELLLKAEQAEENLFNREIGHWQH</sequence>
<name>A0A5C6RZ54_9BACT</name>
<accession>A0A5C6RZ54</accession>
<organism evidence="2 3">
    <name type="scientific">Phaeodactylibacter luteus</name>
    <dbReference type="NCBI Taxonomy" id="1564516"/>
    <lineage>
        <taxon>Bacteria</taxon>
        <taxon>Pseudomonadati</taxon>
        <taxon>Bacteroidota</taxon>
        <taxon>Saprospiria</taxon>
        <taxon>Saprospirales</taxon>
        <taxon>Haliscomenobacteraceae</taxon>
        <taxon>Phaeodactylibacter</taxon>
    </lineage>
</organism>
<dbReference type="EMBL" id="VOOR01000006">
    <property type="protein sequence ID" value="TXB67561.1"/>
    <property type="molecule type" value="Genomic_DNA"/>
</dbReference>